<evidence type="ECO:0000313" key="2">
    <source>
        <dbReference type="EMBL" id="KAG8085345.1"/>
    </source>
</evidence>
<accession>A0A8J6BIK3</accession>
<comment type="caution">
    <text evidence="2">The sequence shown here is derived from an EMBL/GenBank/DDBJ whole genome shotgun (WGS) entry which is preliminary data.</text>
</comment>
<feature type="region of interest" description="Disordered" evidence="1">
    <location>
        <begin position="112"/>
        <end position="165"/>
    </location>
</feature>
<keyword evidence="3" id="KW-1185">Reference proteome</keyword>
<reference evidence="2" key="2">
    <citation type="submission" date="2021-02" db="EMBL/GenBank/DDBJ databases">
        <authorList>
            <person name="Kimball J.A."/>
            <person name="Haas M.W."/>
            <person name="Macchietto M."/>
            <person name="Kono T."/>
            <person name="Duquette J."/>
            <person name="Shao M."/>
        </authorList>
    </citation>
    <scope>NUCLEOTIDE SEQUENCE</scope>
    <source>
        <tissue evidence="2">Fresh leaf tissue</tissue>
    </source>
</reference>
<organism evidence="2 3">
    <name type="scientific">Zizania palustris</name>
    <name type="common">Northern wild rice</name>
    <dbReference type="NCBI Taxonomy" id="103762"/>
    <lineage>
        <taxon>Eukaryota</taxon>
        <taxon>Viridiplantae</taxon>
        <taxon>Streptophyta</taxon>
        <taxon>Embryophyta</taxon>
        <taxon>Tracheophyta</taxon>
        <taxon>Spermatophyta</taxon>
        <taxon>Magnoliopsida</taxon>
        <taxon>Liliopsida</taxon>
        <taxon>Poales</taxon>
        <taxon>Poaceae</taxon>
        <taxon>BOP clade</taxon>
        <taxon>Oryzoideae</taxon>
        <taxon>Oryzeae</taxon>
        <taxon>Zizaniinae</taxon>
        <taxon>Zizania</taxon>
    </lineage>
</organism>
<proteinExistence type="predicted"/>
<reference evidence="2" key="1">
    <citation type="journal article" date="2021" name="bioRxiv">
        <title>Whole Genome Assembly and Annotation of Northern Wild Rice, Zizania palustris L., Supports a Whole Genome Duplication in the Zizania Genus.</title>
        <authorList>
            <person name="Haas M."/>
            <person name="Kono T."/>
            <person name="Macchietto M."/>
            <person name="Millas R."/>
            <person name="McGilp L."/>
            <person name="Shao M."/>
            <person name="Duquette J."/>
            <person name="Hirsch C.N."/>
            <person name="Kimball J."/>
        </authorList>
    </citation>
    <scope>NUCLEOTIDE SEQUENCE</scope>
    <source>
        <tissue evidence="2">Fresh leaf tissue</tissue>
    </source>
</reference>
<dbReference type="EMBL" id="JAAALK010000082">
    <property type="protein sequence ID" value="KAG8085345.1"/>
    <property type="molecule type" value="Genomic_DNA"/>
</dbReference>
<evidence type="ECO:0000313" key="3">
    <source>
        <dbReference type="Proteomes" id="UP000729402"/>
    </source>
</evidence>
<evidence type="ECO:0000256" key="1">
    <source>
        <dbReference type="SAM" id="MobiDB-lite"/>
    </source>
</evidence>
<dbReference type="Proteomes" id="UP000729402">
    <property type="component" value="Unassembled WGS sequence"/>
</dbReference>
<feature type="region of interest" description="Disordered" evidence="1">
    <location>
        <begin position="71"/>
        <end position="96"/>
    </location>
</feature>
<name>A0A8J6BIK3_ZIZPA</name>
<feature type="compositionally biased region" description="Polar residues" evidence="1">
    <location>
        <begin position="117"/>
        <end position="127"/>
    </location>
</feature>
<gene>
    <name evidence="2" type="ORF">GUJ93_ZPchr0010g9583</name>
</gene>
<protein>
    <submittedName>
        <fullName evidence="2">Uncharacterized protein</fullName>
    </submittedName>
</protein>
<dbReference type="AlphaFoldDB" id="A0A8J6BIK3"/>
<sequence length="165" mass="17547">MATCSCIAQLSLVPVALNHSNQCIVLLTLSSLGLAHLIHGSHGKVLHKCNSLDMLHLSHHSMLLVPLSRHRDSVSSSQAPQPCFGSQKGENSLTLDEDKQNLEVKGHLLNMELPGASQPSHGASWNQGGYGSSEDKMGHGDPQCLSTSNGIQEDTDIPPGNIEEG</sequence>